<keyword evidence="4" id="KW-1185">Reference proteome</keyword>
<name>A0A7I8C0B0_9BURK</name>
<dbReference type="PROSITE" id="PS50404">
    <property type="entry name" value="GST_NTER"/>
    <property type="match status" value="1"/>
</dbReference>
<dbReference type="PANTHER" id="PTHR42673:SF21">
    <property type="entry name" value="GLUTATHIONE S-TRANSFERASE YFCF"/>
    <property type="match status" value="1"/>
</dbReference>
<evidence type="ECO:0000313" key="3">
    <source>
        <dbReference type="EMBL" id="BCF94422.1"/>
    </source>
</evidence>
<dbReference type="InterPro" id="IPR036282">
    <property type="entry name" value="Glutathione-S-Trfase_C_sf"/>
</dbReference>
<dbReference type="GO" id="GO:0016034">
    <property type="term" value="F:maleylacetoacetate isomerase activity"/>
    <property type="evidence" value="ECO:0007669"/>
    <property type="project" value="TreeGrafter"/>
</dbReference>
<sequence>MKLIGPWFSGYTRRVGITLKLLGIPFEHLPYHAYEQKDLIRPFSPMVKVPALVLDEGEILYDSGSIIDYLHEQVGPARALLATGGAQRRDALQFIGIASAIYGKLSDIYDESIRPPERQIASITESLREQALAGFTMLESRAGDGWLICDALSQADVLVVITYQSASLAMMPDVVNPAAFPKLARLAARAMELEAFSSTLPFSQT</sequence>
<dbReference type="PANTHER" id="PTHR42673">
    <property type="entry name" value="MALEYLACETOACETATE ISOMERASE"/>
    <property type="match status" value="1"/>
</dbReference>
<dbReference type="Gene3D" id="1.20.1050.10">
    <property type="match status" value="1"/>
</dbReference>
<dbReference type="SUPFAM" id="SSF52833">
    <property type="entry name" value="Thioredoxin-like"/>
    <property type="match status" value="1"/>
</dbReference>
<organism evidence="3 4">
    <name type="scientific">Paraburkholderia largidicola</name>
    <dbReference type="NCBI Taxonomy" id="3014751"/>
    <lineage>
        <taxon>Bacteria</taxon>
        <taxon>Pseudomonadati</taxon>
        <taxon>Pseudomonadota</taxon>
        <taxon>Betaproteobacteria</taxon>
        <taxon>Burkholderiales</taxon>
        <taxon>Burkholderiaceae</taxon>
        <taxon>Paraburkholderia</taxon>
    </lineage>
</organism>
<dbReference type="GO" id="GO:0004364">
    <property type="term" value="F:glutathione transferase activity"/>
    <property type="evidence" value="ECO:0007669"/>
    <property type="project" value="TreeGrafter"/>
</dbReference>
<dbReference type="KEGG" id="plad:PPGU16_74890"/>
<evidence type="ECO:0000259" key="1">
    <source>
        <dbReference type="PROSITE" id="PS50404"/>
    </source>
</evidence>
<evidence type="ECO:0000313" key="4">
    <source>
        <dbReference type="Proteomes" id="UP000510888"/>
    </source>
</evidence>
<dbReference type="RefSeq" id="WP_180725911.1">
    <property type="nucleotide sequence ID" value="NZ_AP023176.1"/>
</dbReference>
<protein>
    <submittedName>
        <fullName evidence="3">Glutathione S-transferase</fullName>
    </submittedName>
</protein>
<dbReference type="EMBL" id="AP023176">
    <property type="protein sequence ID" value="BCF94422.1"/>
    <property type="molecule type" value="Genomic_DNA"/>
</dbReference>
<dbReference type="GO" id="GO:0006559">
    <property type="term" value="P:L-phenylalanine catabolic process"/>
    <property type="evidence" value="ECO:0007669"/>
    <property type="project" value="TreeGrafter"/>
</dbReference>
<dbReference type="SUPFAM" id="SSF47616">
    <property type="entry name" value="GST C-terminal domain-like"/>
    <property type="match status" value="1"/>
</dbReference>
<dbReference type="Pfam" id="PF13417">
    <property type="entry name" value="GST_N_3"/>
    <property type="match status" value="1"/>
</dbReference>
<feature type="domain" description="GST N-terminal" evidence="1">
    <location>
        <begin position="1"/>
        <end position="78"/>
    </location>
</feature>
<dbReference type="AlphaFoldDB" id="A0A7I8C0B0"/>
<dbReference type="Gene3D" id="3.40.30.10">
    <property type="entry name" value="Glutaredoxin"/>
    <property type="match status" value="1"/>
</dbReference>
<dbReference type="Proteomes" id="UP000510888">
    <property type="component" value="Plasmid PPGU16_p1"/>
</dbReference>
<dbReference type="GO" id="GO:0006749">
    <property type="term" value="P:glutathione metabolic process"/>
    <property type="evidence" value="ECO:0007669"/>
    <property type="project" value="TreeGrafter"/>
</dbReference>
<dbReference type="CDD" id="cd00570">
    <property type="entry name" value="GST_N_family"/>
    <property type="match status" value="1"/>
</dbReference>
<gene>
    <name evidence="3" type="ORF">PPGU16_74890</name>
</gene>
<feature type="domain" description="GST C-terminal" evidence="2">
    <location>
        <begin position="87"/>
        <end position="205"/>
    </location>
</feature>
<geneLocation type="plasmid" evidence="3 4">
    <name>PPGU16_p1</name>
</geneLocation>
<dbReference type="PROSITE" id="PS50405">
    <property type="entry name" value="GST_CTER"/>
    <property type="match status" value="1"/>
</dbReference>
<evidence type="ECO:0000259" key="2">
    <source>
        <dbReference type="PROSITE" id="PS50405"/>
    </source>
</evidence>
<keyword evidence="3" id="KW-0808">Transferase</keyword>
<dbReference type="InterPro" id="IPR036249">
    <property type="entry name" value="Thioredoxin-like_sf"/>
</dbReference>
<accession>A0A7I8C0B0</accession>
<keyword evidence="3" id="KW-0614">Plasmid</keyword>
<proteinExistence type="predicted"/>
<reference evidence="3 4" key="1">
    <citation type="journal article" date="2020" name="Genes (Basel)">
        <title>Genomic Comparison of Insect Gut Symbionts from Divergent Burkholderia Subclades.</title>
        <authorList>
            <person name="Takeshita K."/>
            <person name="Kikuchi Y."/>
        </authorList>
    </citation>
    <scope>NUCLEOTIDE SEQUENCE [LARGE SCALE GENOMIC DNA]</scope>
    <source>
        <strain evidence="3 4">PGU16</strain>
        <plasmid evidence="3 4">PPGU16_p1</plasmid>
    </source>
</reference>
<dbReference type="InterPro" id="IPR004045">
    <property type="entry name" value="Glutathione_S-Trfase_N"/>
</dbReference>
<dbReference type="InterPro" id="IPR010987">
    <property type="entry name" value="Glutathione-S-Trfase_C-like"/>
</dbReference>